<dbReference type="OrthoDB" id="1668230at2759"/>
<keyword evidence="2" id="KW-0067">ATP-binding</keyword>
<dbReference type="eggNOG" id="KOG0583">
    <property type="taxonomic scope" value="Eukaryota"/>
</dbReference>
<proteinExistence type="predicted"/>
<name>S8AY08_DACHA</name>
<dbReference type="HOGENOM" id="CLU_1034469_0_0_1"/>
<feature type="domain" description="Protein kinase" evidence="3">
    <location>
        <begin position="4"/>
        <end position="268"/>
    </location>
</feature>
<dbReference type="Gene3D" id="3.30.200.20">
    <property type="entry name" value="Phosphorylase Kinase, domain 1"/>
    <property type="match status" value="1"/>
</dbReference>
<dbReference type="PROSITE" id="PS50011">
    <property type="entry name" value="PROTEIN_KINASE_DOM"/>
    <property type="match status" value="1"/>
</dbReference>
<reference evidence="4 5" key="1">
    <citation type="journal article" date="2013" name="PLoS Genet.">
        <title>Genomic mechanisms accounting for the adaptation to parasitism in nematode-trapping fungi.</title>
        <authorList>
            <person name="Meerupati T."/>
            <person name="Andersson K.M."/>
            <person name="Friman E."/>
            <person name="Kumar D."/>
            <person name="Tunlid A."/>
            <person name="Ahren D."/>
        </authorList>
    </citation>
    <scope>NUCLEOTIDE SEQUENCE [LARGE SCALE GENOMIC DNA]</scope>
    <source>
        <strain evidence="4 5">CBS 200.50</strain>
    </source>
</reference>
<gene>
    <name evidence="4" type="ORF">H072_179</name>
</gene>
<dbReference type="EMBL" id="AQGS01000003">
    <property type="protein sequence ID" value="EPS45836.1"/>
    <property type="molecule type" value="Genomic_DNA"/>
</dbReference>
<dbReference type="PANTHER" id="PTHR24346">
    <property type="entry name" value="MAP/MICROTUBULE AFFINITY-REGULATING KINASE"/>
    <property type="match status" value="1"/>
</dbReference>
<dbReference type="GO" id="GO:0005737">
    <property type="term" value="C:cytoplasm"/>
    <property type="evidence" value="ECO:0007669"/>
    <property type="project" value="TreeGrafter"/>
</dbReference>
<dbReference type="AlphaFoldDB" id="S8AY08"/>
<accession>S8AY08</accession>
<evidence type="ECO:0000259" key="3">
    <source>
        <dbReference type="PROSITE" id="PS50011"/>
    </source>
</evidence>
<dbReference type="STRING" id="1284197.S8AY08"/>
<dbReference type="Gene3D" id="1.10.510.10">
    <property type="entry name" value="Transferase(Phosphotransferase) domain 1"/>
    <property type="match status" value="1"/>
</dbReference>
<dbReference type="InterPro" id="IPR011009">
    <property type="entry name" value="Kinase-like_dom_sf"/>
</dbReference>
<dbReference type="SMART" id="SM00220">
    <property type="entry name" value="S_TKc"/>
    <property type="match status" value="1"/>
</dbReference>
<comment type="caution">
    <text evidence="4">The sequence shown here is derived from an EMBL/GenBank/DDBJ whole genome shotgun (WGS) entry which is preliminary data.</text>
</comment>
<dbReference type="PANTHER" id="PTHR24346:SF30">
    <property type="entry name" value="MATERNAL EMBRYONIC LEUCINE ZIPPER KINASE"/>
    <property type="match status" value="1"/>
</dbReference>
<dbReference type="Pfam" id="PF00069">
    <property type="entry name" value="Pkinase"/>
    <property type="match status" value="1"/>
</dbReference>
<keyword evidence="5" id="KW-1185">Reference proteome</keyword>
<dbReference type="SUPFAM" id="SSF56112">
    <property type="entry name" value="Protein kinase-like (PK-like)"/>
    <property type="match status" value="1"/>
</dbReference>
<evidence type="ECO:0000313" key="4">
    <source>
        <dbReference type="EMBL" id="EPS45836.1"/>
    </source>
</evidence>
<dbReference type="PROSITE" id="PS00108">
    <property type="entry name" value="PROTEIN_KINASE_ST"/>
    <property type="match status" value="1"/>
</dbReference>
<reference evidence="5" key="2">
    <citation type="submission" date="2013-04" db="EMBL/GenBank/DDBJ databases">
        <title>Genomic mechanisms accounting for the adaptation to parasitism in nematode-trapping fungi.</title>
        <authorList>
            <person name="Ahren D.G."/>
        </authorList>
    </citation>
    <scope>NUCLEOTIDE SEQUENCE [LARGE SCALE GENOMIC DNA]</scope>
    <source>
        <strain evidence="5">CBS 200.50</strain>
    </source>
</reference>
<evidence type="ECO:0000313" key="5">
    <source>
        <dbReference type="Proteomes" id="UP000015100"/>
    </source>
</evidence>
<dbReference type="InterPro" id="IPR008271">
    <property type="entry name" value="Ser/Thr_kinase_AS"/>
</dbReference>
<sequence>MDVITNIDLVAKTEHSTISKTEHNGQVAVVKRSLRRDSQTTARFAQEVSLLESAGSHRNITTLLGSSSDDLSIILTYHPGRALSDIIDDNTKRCTLTPSDGAKIFTQISSALAFLHGKNIMHDDVKPENIVYDPHAQNAVLVDFGAALRAEEDGTVEFNPSGTPPYAPPEFLQRRKSMKGDVWAFGVSMLFVMGYIRLPDGEWILPYVFEDVEMKEEMETWLQEVESWREKARRDQIENVLGEMLESEPEKRIYSLELCRLLAGEAVMD</sequence>
<keyword evidence="1" id="KW-0547">Nucleotide-binding</keyword>
<evidence type="ECO:0000256" key="1">
    <source>
        <dbReference type="ARBA" id="ARBA00022741"/>
    </source>
</evidence>
<dbReference type="GO" id="GO:0035556">
    <property type="term" value="P:intracellular signal transduction"/>
    <property type="evidence" value="ECO:0007669"/>
    <property type="project" value="TreeGrafter"/>
</dbReference>
<dbReference type="GO" id="GO:0004674">
    <property type="term" value="F:protein serine/threonine kinase activity"/>
    <property type="evidence" value="ECO:0007669"/>
    <property type="project" value="TreeGrafter"/>
</dbReference>
<dbReference type="OMA" id="KEEMETW"/>
<organism evidence="4 5">
    <name type="scientific">Dactylellina haptotyla (strain CBS 200.50)</name>
    <name type="common">Nematode-trapping fungus</name>
    <name type="synonym">Monacrosporium haptotylum</name>
    <dbReference type="NCBI Taxonomy" id="1284197"/>
    <lineage>
        <taxon>Eukaryota</taxon>
        <taxon>Fungi</taxon>
        <taxon>Dikarya</taxon>
        <taxon>Ascomycota</taxon>
        <taxon>Pezizomycotina</taxon>
        <taxon>Orbiliomycetes</taxon>
        <taxon>Orbiliales</taxon>
        <taxon>Orbiliaceae</taxon>
        <taxon>Dactylellina</taxon>
    </lineage>
</organism>
<dbReference type="GO" id="GO:0005524">
    <property type="term" value="F:ATP binding"/>
    <property type="evidence" value="ECO:0007669"/>
    <property type="project" value="UniProtKB-KW"/>
</dbReference>
<protein>
    <recommendedName>
        <fullName evidence="3">Protein kinase domain-containing protein</fullName>
    </recommendedName>
</protein>
<dbReference type="InterPro" id="IPR000719">
    <property type="entry name" value="Prot_kinase_dom"/>
</dbReference>
<dbReference type="Proteomes" id="UP000015100">
    <property type="component" value="Unassembled WGS sequence"/>
</dbReference>
<evidence type="ECO:0000256" key="2">
    <source>
        <dbReference type="ARBA" id="ARBA00022840"/>
    </source>
</evidence>